<dbReference type="PIRSF" id="PIRSF000722">
    <property type="entry name" value="Acetate_prop_kin"/>
    <property type="match status" value="1"/>
</dbReference>
<feature type="binding site" evidence="6">
    <location>
        <begin position="205"/>
        <end position="209"/>
    </location>
    <ligand>
        <name>ATP</name>
        <dbReference type="ChEBI" id="CHEBI:30616"/>
    </ligand>
</feature>
<feature type="active site" description="Proton donor/acceptor" evidence="6">
    <location>
        <position position="145"/>
    </location>
</feature>
<evidence type="ECO:0000256" key="2">
    <source>
        <dbReference type="ARBA" id="ARBA00022679"/>
    </source>
</evidence>
<feature type="binding site" evidence="6">
    <location>
        <begin position="327"/>
        <end position="331"/>
    </location>
    <ligand>
        <name>ATP</name>
        <dbReference type="ChEBI" id="CHEBI:30616"/>
    </ligand>
</feature>
<dbReference type="InterPro" id="IPR023865">
    <property type="entry name" value="Aliphatic_acid_kinase_CS"/>
</dbReference>
<evidence type="ECO:0000256" key="6">
    <source>
        <dbReference type="HAMAP-Rule" id="MF_00020"/>
    </source>
</evidence>
<dbReference type="Gene3D" id="3.30.420.40">
    <property type="match status" value="2"/>
</dbReference>
<keyword evidence="6" id="KW-0479">Metal-binding</keyword>
<feature type="binding site" evidence="6">
    <location>
        <position position="7"/>
    </location>
    <ligand>
        <name>Mg(2+)</name>
        <dbReference type="ChEBI" id="CHEBI:18420"/>
    </ligand>
</feature>
<evidence type="ECO:0000256" key="3">
    <source>
        <dbReference type="ARBA" id="ARBA00022741"/>
    </source>
</evidence>
<keyword evidence="6" id="KW-0963">Cytoplasm</keyword>
<comment type="cofactor">
    <cofactor evidence="6">
        <name>Mg(2+)</name>
        <dbReference type="ChEBI" id="CHEBI:18420"/>
    </cofactor>
    <cofactor evidence="6">
        <name>Mn(2+)</name>
        <dbReference type="ChEBI" id="CHEBI:29035"/>
    </cofactor>
    <text evidence="6">Mg(2+). Can also accept Mn(2+).</text>
</comment>
<evidence type="ECO:0000256" key="5">
    <source>
        <dbReference type="ARBA" id="ARBA00022840"/>
    </source>
</evidence>
<proteinExistence type="inferred from homology"/>
<dbReference type="InterPro" id="IPR004372">
    <property type="entry name" value="Ac/propionate_kinase"/>
</dbReference>
<comment type="subunit">
    <text evidence="6">Homodimer.</text>
</comment>
<feature type="binding site" evidence="6">
    <location>
        <begin position="280"/>
        <end position="282"/>
    </location>
    <ligand>
        <name>ATP</name>
        <dbReference type="ChEBI" id="CHEBI:30616"/>
    </ligand>
</feature>
<sequence length="393" mass="43229">MKILAVNSGSSSLKWKLFNMPSEEVIADGMFDRIGINGTTSTVNYHDHQQTQPSNAKNHSDAVDDLLKQLINLHIINDYNDIAGVGHRIVAGGEFFKDSAIIDQANLNKIDELAEYAPLHNPPEANGIRAFMHELPHALEVGVFDTSFHTTLPKENYLYSLPYEYYENYGARKYGAHGTSHNYISSRAAEILHKPLKELKMITLHLGNGASLDAIKDGKSYDTSMGFTPLVGVTMGTRSGDVDTSLVLYLMEKMNLSTQEMLTILNHQSGVLGISGISSDMRDILAKAPTDERAQLALDIYVNRIVRYVGAYTAEMGSVDTLVFAGGVGENSAPIRKMIIDKLGFINAKLDDDKNNIHGQEQIISAADSAVTIMVVPTNEELMIAREVQRLSK</sequence>
<dbReference type="PANTHER" id="PTHR21060">
    <property type="entry name" value="ACETATE KINASE"/>
    <property type="match status" value="1"/>
</dbReference>
<comment type="subcellular location">
    <subcellularLocation>
        <location evidence="6">Cytoplasm</location>
    </subcellularLocation>
</comment>
<dbReference type="GO" id="GO:0000287">
    <property type="term" value="F:magnesium ion binding"/>
    <property type="evidence" value="ECO:0007669"/>
    <property type="project" value="UniProtKB-UniRule"/>
</dbReference>
<keyword evidence="2 6" id="KW-0808">Transferase</keyword>
<reference evidence="8" key="2">
    <citation type="submission" date="2021-04" db="EMBL/GenBank/DDBJ databases">
        <authorList>
            <person name="Gilroy R."/>
        </authorList>
    </citation>
    <scope>NUCLEOTIDE SEQUENCE</scope>
    <source>
        <strain evidence="8">F6-6636</strain>
    </source>
</reference>
<comment type="pathway">
    <text evidence="6">Metabolic intermediate biosynthesis; acetyl-CoA biosynthesis; acetyl-CoA from acetate: step 1/2.</text>
</comment>
<evidence type="ECO:0000256" key="4">
    <source>
        <dbReference type="ARBA" id="ARBA00022777"/>
    </source>
</evidence>
<dbReference type="InterPro" id="IPR000890">
    <property type="entry name" value="Aliphatic_acid_kin_short-chain"/>
</dbReference>
<gene>
    <name evidence="6" type="primary">ackA</name>
    <name evidence="8" type="ORF">H9901_03805</name>
</gene>
<dbReference type="EC" id="2.7.2.1" evidence="6"/>
<dbReference type="CDD" id="cd24010">
    <property type="entry name" value="ASKHA_NBD_AcK_PK"/>
    <property type="match status" value="1"/>
</dbReference>
<reference evidence="8" key="1">
    <citation type="journal article" date="2021" name="PeerJ">
        <title>Extensive microbial diversity within the chicken gut microbiome revealed by metagenomics and culture.</title>
        <authorList>
            <person name="Gilroy R."/>
            <person name="Ravi A."/>
            <person name="Getino M."/>
            <person name="Pursley I."/>
            <person name="Horton D.L."/>
            <person name="Alikhan N.F."/>
            <person name="Baker D."/>
            <person name="Gharbi K."/>
            <person name="Hall N."/>
            <person name="Watson M."/>
            <person name="Adriaenssens E.M."/>
            <person name="Foster-Nyarko E."/>
            <person name="Jarju S."/>
            <person name="Secka A."/>
            <person name="Antonio M."/>
            <person name="Oren A."/>
            <person name="Chaudhuri R.R."/>
            <person name="La Ragione R."/>
            <person name="Hildebrand F."/>
            <person name="Pallen M.J."/>
        </authorList>
    </citation>
    <scope>NUCLEOTIDE SEQUENCE</scope>
    <source>
        <strain evidence="8">F6-6636</strain>
    </source>
</reference>
<dbReference type="GO" id="GO:0008776">
    <property type="term" value="F:acetate kinase activity"/>
    <property type="evidence" value="ECO:0007669"/>
    <property type="project" value="UniProtKB-UniRule"/>
</dbReference>
<comment type="catalytic activity">
    <reaction evidence="6">
        <text>acetate + ATP = acetyl phosphate + ADP</text>
        <dbReference type="Rhea" id="RHEA:11352"/>
        <dbReference type="ChEBI" id="CHEBI:22191"/>
        <dbReference type="ChEBI" id="CHEBI:30089"/>
        <dbReference type="ChEBI" id="CHEBI:30616"/>
        <dbReference type="ChEBI" id="CHEBI:456216"/>
        <dbReference type="EC" id="2.7.2.1"/>
    </reaction>
</comment>
<accession>A0A948X3A4</accession>
<comment type="caution">
    <text evidence="8">The sequence shown here is derived from an EMBL/GenBank/DDBJ whole genome shotgun (WGS) entry which is preliminary data.</text>
</comment>
<keyword evidence="4 6" id="KW-0418">Kinase</keyword>
<feature type="site" description="Transition state stabilizer" evidence="6">
    <location>
        <position position="238"/>
    </location>
</feature>
<keyword evidence="5 6" id="KW-0067">ATP-binding</keyword>
<feature type="binding site" evidence="6">
    <location>
        <position position="88"/>
    </location>
    <ligand>
        <name>substrate</name>
    </ligand>
</feature>
<dbReference type="PROSITE" id="PS01075">
    <property type="entry name" value="ACETATE_KINASE_1"/>
    <property type="match status" value="1"/>
</dbReference>
<dbReference type="AlphaFoldDB" id="A0A948X3A4"/>
<dbReference type="EMBL" id="JAHLFS010000050">
    <property type="protein sequence ID" value="MBU3851805.1"/>
    <property type="molecule type" value="Genomic_DNA"/>
</dbReference>
<dbReference type="PRINTS" id="PR00471">
    <property type="entry name" value="ACETATEKNASE"/>
</dbReference>
<dbReference type="HAMAP" id="MF_00020">
    <property type="entry name" value="Acetate_kinase"/>
    <property type="match status" value="1"/>
</dbReference>
<keyword evidence="3 6" id="KW-0547">Nucleotide-binding</keyword>
<dbReference type="GO" id="GO:0006085">
    <property type="term" value="P:acetyl-CoA biosynthetic process"/>
    <property type="evidence" value="ECO:0007669"/>
    <property type="project" value="UniProtKB-UniRule"/>
</dbReference>
<dbReference type="NCBIfam" id="TIGR00016">
    <property type="entry name" value="ackA"/>
    <property type="match status" value="1"/>
</dbReference>
<dbReference type="GO" id="GO:0006083">
    <property type="term" value="P:acetate metabolic process"/>
    <property type="evidence" value="ECO:0007669"/>
    <property type="project" value="TreeGrafter"/>
</dbReference>
<evidence type="ECO:0000313" key="8">
    <source>
        <dbReference type="EMBL" id="MBU3851805.1"/>
    </source>
</evidence>
<feature type="binding site" evidence="6">
    <location>
        <position position="380"/>
    </location>
    <ligand>
        <name>Mg(2+)</name>
        <dbReference type="ChEBI" id="CHEBI:18420"/>
    </ligand>
</feature>
<dbReference type="GO" id="GO:0005524">
    <property type="term" value="F:ATP binding"/>
    <property type="evidence" value="ECO:0007669"/>
    <property type="project" value="UniProtKB-KW"/>
</dbReference>
<protein>
    <recommendedName>
        <fullName evidence="6">Acetate kinase</fullName>
        <ecNumber evidence="6">2.7.2.1</ecNumber>
    </recommendedName>
    <alternativeName>
        <fullName evidence="6">Acetokinase</fullName>
    </alternativeName>
</protein>
<dbReference type="PROSITE" id="PS01076">
    <property type="entry name" value="ACETATE_KINASE_2"/>
    <property type="match status" value="1"/>
</dbReference>
<comment type="similarity">
    <text evidence="1 6 7">Belongs to the acetokinase family.</text>
</comment>
<keyword evidence="6" id="KW-0460">Magnesium</keyword>
<feature type="binding site" evidence="6">
    <location>
        <position position="14"/>
    </location>
    <ligand>
        <name>ATP</name>
        <dbReference type="ChEBI" id="CHEBI:30616"/>
    </ligand>
</feature>
<dbReference type="PANTHER" id="PTHR21060:SF15">
    <property type="entry name" value="ACETATE KINASE-RELATED"/>
    <property type="match status" value="1"/>
</dbReference>
<evidence type="ECO:0000256" key="7">
    <source>
        <dbReference type="RuleBase" id="RU003835"/>
    </source>
</evidence>
<dbReference type="SUPFAM" id="SSF53067">
    <property type="entry name" value="Actin-like ATPase domain"/>
    <property type="match status" value="2"/>
</dbReference>
<organism evidence="8 9">
    <name type="scientific">Candidatus Paralactobacillus gallistercoris</name>
    <dbReference type="NCBI Taxonomy" id="2838724"/>
    <lineage>
        <taxon>Bacteria</taxon>
        <taxon>Bacillati</taxon>
        <taxon>Bacillota</taxon>
        <taxon>Bacilli</taxon>
        <taxon>Lactobacillales</taxon>
        <taxon>Lactobacillaceae</taxon>
        <taxon>Lactobacillus</taxon>
    </lineage>
</organism>
<evidence type="ECO:0000256" key="1">
    <source>
        <dbReference type="ARBA" id="ARBA00008748"/>
    </source>
</evidence>
<evidence type="ECO:0000313" key="9">
    <source>
        <dbReference type="Proteomes" id="UP000777303"/>
    </source>
</evidence>
<dbReference type="GO" id="GO:0005737">
    <property type="term" value="C:cytoplasm"/>
    <property type="evidence" value="ECO:0007669"/>
    <property type="project" value="UniProtKB-SubCell"/>
</dbReference>
<feature type="site" description="Transition state stabilizer" evidence="6">
    <location>
        <position position="177"/>
    </location>
</feature>
<dbReference type="Pfam" id="PF00871">
    <property type="entry name" value="Acetate_kinase"/>
    <property type="match status" value="1"/>
</dbReference>
<name>A0A948X3A4_9LACO</name>
<dbReference type="Proteomes" id="UP000777303">
    <property type="component" value="Unassembled WGS sequence"/>
</dbReference>
<comment type="function">
    <text evidence="6">Catalyzes the formation of acetyl phosphate from acetate and ATP. Can also catalyze the reverse reaction.</text>
</comment>
<dbReference type="InterPro" id="IPR043129">
    <property type="entry name" value="ATPase_NBD"/>
</dbReference>